<keyword evidence="1" id="KW-0732">Signal</keyword>
<evidence type="ECO:0000313" key="2">
    <source>
        <dbReference type="EMBL" id="MEC6832664.1"/>
    </source>
</evidence>
<dbReference type="RefSeq" id="WP_256383565.1">
    <property type="nucleotide sequence ID" value="NZ_CP101694.1"/>
</dbReference>
<gene>
    <name evidence="2" type="ORF">VXS06_12930</name>
</gene>
<reference evidence="2 3" key="1">
    <citation type="submission" date="2024-01" db="EMBL/GenBank/DDBJ databases">
        <title>Active colonisers of the gastrointestinal tract of Atlantic salmon farmed in a warm water region.</title>
        <authorList>
            <person name="Bowman J.P."/>
        </authorList>
    </citation>
    <scope>NUCLEOTIDE SEQUENCE [LARGE SCALE GENOMIC DNA]</scope>
    <source>
        <strain evidence="2 3">S3MW1</strain>
    </source>
</reference>
<organism evidence="2 3">
    <name type="scientific">Photobacterium toruni</name>
    <dbReference type="NCBI Taxonomy" id="1935446"/>
    <lineage>
        <taxon>Bacteria</taxon>
        <taxon>Pseudomonadati</taxon>
        <taxon>Pseudomonadota</taxon>
        <taxon>Gammaproteobacteria</taxon>
        <taxon>Vibrionales</taxon>
        <taxon>Vibrionaceae</taxon>
        <taxon>Photobacterium</taxon>
    </lineage>
</organism>
<feature type="chain" id="PRO_5045057870" evidence="1">
    <location>
        <begin position="23"/>
        <end position="109"/>
    </location>
</feature>
<feature type="signal peptide" evidence="1">
    <location>
        <begin position="1"/>
        <end position="22"/>
    </location>
</feature>
<evidence type="ECO:0000313" key="3">
    <source>
        <dbReference type="Proteomes" id="UP001306119"/>
    </source>
</evidence>
<proteinExistence type="predicted"/>
<protein>
    <submittedName>
        <fullName evidence="2">MSHA biogenesis protein MshK</fullName>
    </submittedName>
</protein>
<comment type="caution">
    <text evidence="2">The sequence shown here is derived from an EMBL/GenBank/DDBJ whole genome shotgun (WGS) entry which is preliminary data.</text>
</comment>
<dbReference type="Proteomes" id="UP001306119">
    <property type="component" value="Unassembled WGS sequence"/>
</dbReference>
<sequence>MVKYIALITLFVTSLIVPSAFAAQDPTAPLGWTNNNSKVRVISRAQLPTLQSIICDDQHCSVILNGTVVGLGGSVQGYKLTHITDNTVTLSRGSKKWQLALFAENIRIN</sequence>
<keyword evidence="3" id="KW-1185">Reference proteome</keyword>
<accession>A0ABU6L8R0</accession>
<evidence type="ECO:0000256" key="1">
    <source>
        <dbReference type="SAM" id="SignalP"/>
    </source>
</evidence>
<name>A0ABU6L8R0_9GAMM</name>
<dbReference type="EMBL" id="JAYXUG010000010">
    <property type="protein sequence ID" value="MEC6832664.1"/>
    <property type="molecule type" value="Genomic_DNA"/>
</dbReference>